<sequence>MKNLMITTALCCAATGAAAELTYGSAFVNHHNFENDGGNIDLTTLGGAAEFRLNQLTFSGEFNRIDGEGEALDFGSVGVGYALPNGVTLGADYTRFDFGGDSADILSGYALYSFSAYTLGLSAGDSSDLSDTTYSVFGAWDVSPEGTVGADLIRLEGENIVAAYADYDLANYNLQADAIVTGEAELFAVSGAYDLGNNFSVTGSLSSLDVDGDGLTAFSVGGAYEFVPGAKAELAVGRLNVDGGANVNRLSLGVNYEFGRKTSKRRTLSNVVGTLANGTLGLTDF</sequence>
<dbReference type="EMBL" id="RAQK01000001">
    <property type="protein sequence ID" value="RKE97426.1"/>
    <property type="molecule type" value="Genomic_DNA"/>
</dbReference>
<dbReference type="Proteomes" id="UP000284407">
    <property type="component" value="Unassembled WGS sequence"/>
</dbReference>
<feature type="chain" id="PRO_5019079234" description="Porin" evidence="1">
    <location>
        <begin position="20"/>
        <end position="285"/>
    </location>
</feature>
<organism evidence="2 3">
    <name type="scientific">Sulfitobacter guttiformis</name>
    <dbReference type="NCBI Taxonomy" id="74349"/>
    <lineage>
        <taxon>Bacteria</taxon>
        <taxon>Pseudomonadati</taxon>
        <taxon>Pseudomonadota</taxon>
        <taxon>Alphaproteobacteria</taxon>
        <taxon>Rhodobacterales</taxon>
        <taxon>Roseobacteraceae</taxon>
        <taxon>Sulfitobacter</taxon>
    </lineage>
</organism>
<keyword evidence="3" id="KW-1185">Reference proteome</keyword>
<dbReference type="SUPFAM" id="SSF56935">
    <property type="entry name" value="Porins"/>
    <property type="match status" value="2"/>
</dbReference>
<proteinExistence type="predicted"/>
<keyword evidence="1" id="KW-0732">Signal</keyword>
<dbReference type="RefSeq" id="WP_025064349.1">
    <property type="nucleotide sequence ID" value="NZ_RAQK01000001.1"/>
</dbReference>
<dbReference type="InterPro" id="IPR023614">
    <property type="entry name" value="Porin_dom_sf"/>
</dbReference>
<evidence type="ECO:0008006" key="4">
    <source>
        <dbReference type="Google" id="ProtNLM"/>
    </source>
</evidence>
<reference evidence="2 3" key="1">
    <citation type="submission" date="2018-09" db="EMBL/GenBank/DDBJ databases">
        <title>Genomic Encyclopedia of Archaeal and Bacterial Type Strains, Phase II (KMG-II): from individual species to whole genera.</title>
        <authorList>
            <person name="Goeker M."/>
        </authorList>
    </citation>
    <scope>NUCLEOTIDE SEQUENCE [LARGE SCALE GENOMIC DNA]</scope>
    <source>
        <strain evidence="2 3">DSM 11458</strain>
    </source>
</reference>
<feature type="signal peptide" evidence="1">
    <location>
        <begin position="1"/>
        <end position="19"/>
    </location>
</feature>
<evidence type="ECO:0000256" key="1">
    <source>
        <dbReference type="SAM" id="SignalP"/>
    </source>
</evidence>
<dbReference type="OrthoDB" id="7720197at2"/>
<evidence type="ECO:0000313" key="2">
    <source>
        <dbReference type="EMBL" id="RKE97426.1"/>
    </source>
</evidence>
<evidence type="ECO:0000313" key="3">
    <source>
        <dbReference type="Proteomes" id="UP000284407"/>
    </source>
</evidence>
<protein>
    <recommendedName>
        <fullName evidence="4">Porin</fullName>
    </recommendedName>
</protein>
<gene>
    <name evidence="2" type="ORF">C8N30_2030</name>
</gene>
<name>A0A420DT06_9RHOB</name>
<accession>A0A420DT06</accession>
<dbReference type="AlphaFoldDB" id="A0A420DT06"/>
<dbReference type="Gene3D" id="2.40.160.10">
    <property type="entry name" value="Porin"/>
    <property type="match status" value="1"/>
</dbReference>
<comment type="caution">
    <text evidence="2">The sequence shown here is derived from an EMBL/GenBank/DDBJ whole genome shotgun (WGS) entry which is preliminary data.</text>
</comment>
<dbReference type="STRING" id="1443111.Z949_4062"/>